<dbReference type="Proteomes" id="UP000887013">
    <property type="component" value="Unassembled WGS sequence"/>
</dbReference>
<evidence type="ECO:0000256" key="2">
    <source>
        <dbReference type="ARBA" id="ARBA00023242"/>
    </source>
</evidence>
<sequence>MIQRYYQKRRCGVNLDYQNEDPIISAAGYSAVAPHAKSGLDNAERRRQMIQESKFLGGDMEHKQLVIGLGYAVLQRCIKETITKKKEEEGVETLLLKHNYKGEEEEIQFKTKLEETFIDKFSKITIQRKASFSFQTEWRISLIWKMNMLKSDDPTTSLRSKSNCPTN</sequence>
<dbReference type="PANTHER" id="PTHR12765">
    <property type="entry name" value="RED PROTEIN IK FACTOR CYTOKINE IK"/>
    <property type="match status" value="1"/>
</dbReference>
<evidence type="ECO:0000259" key="3">
    <source>
        <dbReference type="Pfam" id="PF07808"/>
    </source>
</evidence>
<name>A0A8X6UGJ7_NEPPI</name>
<evidence type="ECO:0000313" key="4">
    <source>
        <dbReference type="EMBL" id="GFU07904.1"/>
    </source>
</evidence>
<dbReference type="InterPro" id="IPR039896">
    <property type="entry name" value="Red-like"/>
</dbReference>
<evidence type="ECO:0000313" key="5">
    <source>
        <dbReference type="Proteomes" id="UP000887013"/>
    </source>
</evidence>
<dbReference type="InterPro" id="IPR012916">
    <property type="entry name" value="RED_N"/>
</dbReference>
<keyword evidence="2" id="KW-0539">Nucleus</keyword>
<dbReference type="GO" id="GO:0005634">
    <property type="term" value="C:nucleus"/>
    <property type="evidence" value="ECO:0007669"/>
    <property type="project" value="UniProtKB-SubCell"/>
</dbReference>
<dbReference type="EMBL" id="BMAW01077752">
    <property type="protein sequence ID" value="GFU07904.1"/>
    <property type="molecule type" value="Genomic_DNA"/>
</dbReference>
<comment type="subcellular location">
    <subcellularLocation>
        <location evidence="1">Nucleus</location>
    </subcellularLocation>
</comment>
<reference evidence="4" key="1">
    <citation type="submission" date="2020-08" db="EMBL/GenBank/DDBJ databases">
        <title>Multicomponent nature underlies the extraordinary mechanical properties of spider dragline silk.</title>
        <authorList>
            <person name="Kono N."/>
            <person name="Nakamura H."/>
            <person name="Mori M."/>
            <person name="Yoshida Y."/>
            <person name="Ohtoshi R."/>
            <person name="Malay A.D."/>
            <person name="Moran D.A.P."/>
            <person name="Tomita M."/>
            <person name="Numata K."/>
            <person name="Arakawa K."/>
        </authorList>
    </citation>
    <scope>NUCLEOTIDE SEQUENCE</scope>
</reference>
<dbReference type="Pfam" id="PF07808">
    <property type="entry name" value="RED_N"/>
    <property type="match status" value="1"/>
</dbReference>
<gene>
    <name evidence="4" type="primary">IK</name>
    <name evidence="4" type="ORF">NPIL_653241</name>
</gene>
<feature type="domain" description="RED-like N-terminal" evidence="3">
    <location>
        <begin position="8"/>
        <end position="166"/>
    </location>
</feature>
<dbReference type="OrthoDB" id="6430656at2759"/>
<organism evidence="4 5">
    <name type="scientific">Nephila pilipes</name>
    <name type="common">Giant wood spider</name>
    <name type="synonym">Nephila maculata</name>
    <dbReference type="NCBI Taxonomy" id="299642"/>
    <lineage>
        <taxon>Eukaryota</taxon>
        <taxon>Metazoa</taxon>
        <taxon>Ecdysozoa</taxon>
        <taxon>Arthropoda</taxon>
        <taxon>Chelicerata</taxon>
        <taxon>Arachnida</taxon>
        <taxon>Araneae</taxon>
        <taxon>Araneomorphae</taxon>
        <taxon>Entelegynae</taxon>
        <taxon>Araneoidea</taxon>
        <taxon>Nephilidae</taxon>
        <taxon>Nephila</taxon>
    </lineage>
</organism>
<accession>A0A8X6UGJ7</accession>
<dbReference type="AlphaFoldDB" id="A0A8X6UGJ7"/>
<evidence type="ECO:0000256" key="1">
    <source>
        <dbReference type="ARBA" id="ARBA00004123"/>
    </source>
</evidence>
<comment type="caution">
    <text evidence="4">The sequence shown here is derived from an EMBL/GenBank/DDBJ whole genome shotgun (WGS) entry which is preliminary data.</text>
</comment>
<protein>
    <submittedName>
        <fullName evidence="4">Protein Red</fullName>
    </submittedName>
</protein>
<keyword evidence="5" id="KW-1185">Reference proteome</keyword>
<proteinExistence type="predicted"/>